<dbReference type="SUPFAM" id="SSF49899">
    <property type="entry name" value="Concanavalin A-like lectins/glucanases"/>
    <property type="match status" value="1"/>
</dbReference>
<evidence type="ECO:0000313" key="4">
    <source>
        <dbReference type="Proteomes" id="UP000175691"/>
    </source>
</evidence>
<dbReference type="EMBL" id="MDHN01000040">
    <property type="protein sequence ID" value="OFC69477.1"/>
    <property type="molecule type" value="Genomic_DNA"/>
</dbReference>
<feature type="chain" id="PRO_5009209456" description="3-keto-alpha-glucoside-1,2-lyase/3-keto-2-hydroxy-glucal hydratase domain-containing protein" evidence="1">
    <location>
        <begin position="25"/>
        <end position="239"/>
    </location>
</feature>
<dbReference type="InterPro" id="IPR010496">
    <property type="entry name" value="AL/BT2_dom"/>
</dbReference>
<keyword evidence="1" id="KW-0732">Signal</keyword>
<dbReference type="Proteomes" id="UP000175691">
    <property type="component" value="Unassembled WGS sequence"/>
</dbReference>
<name>A0A1E7Z7M1_9ALTE</name>
<dbReference type="AlphaFoldDB" id="A0A1E7Z7M1"/>
<sequence>MSRASWFGIAATLTLSASSFNVFGEINALTPAEEAQGWQLLFDGNTTKGWHPFQHPDAKSAWEVQDGVLTVNLKASDVQHGDLATDKVFENYELQFEWKSPVEGNSGVFINVQETPEHQIAWQTGPEYQLLGTAHKDNDDPAKRSGDIFGYTSPLAAAKMHSDGQWNHSVIKQNNGKVEFYLNGTLTSSVDFKSNEWKNWLSQSRFKDLPQFSASSKGHIVLQEWTSPIYFRNMKVRVL</sequence>
<protein>
    <recommendedName>
        <fullName evidence="2">3-keto-alpha-glucoside-1,2-lyase/3-keto-2-hydroxy-glucal hydratase domain-containing protein</fullName>
    </recommendedName>
</protein>
<organism evidence="3 4">
    <name type="scientific">Alteromonas confluentis</name>
    <dbReference type="NCBI Taxonomy" id="1656094"/>
    <lineage>
        <taxon>Bacteria</taxon>
        <taxon>Pseudomonadati</taxon>
        <taxon>Pseudomonadota</taxon>
        <taxon>Gammaproteobacteria</taxon>
        <taxon>Alteromonadales</taxon>
        <taxon>Alteromonadaceae</taxon>
        <taxon>Alteromonas/Salinimonas group</taxon>
        <taxon>Alteromonas</taxon>
    </lineage>
</organism>
<gene>
    <name evidence="3" type="ORF">BFC18_18435</name>
</gene>
<proteinExistence type="predicted"/>
<evidence type="ECO:0000313" key="3">
    <source>
        <dbReference type="EMBL" id="OFC69477.1"/>
    </source>
</evidence>
<comment type="caution">
    <text evidence="3">The sequence shown here is derived from an EMBL/GenBank/DDBJ whole genome shotgun (WGS) entry which is preliminary data.</text>
</comment>
<reference evidence="3 4" key="1">
    <citation type="submission" date="2016-08" db="EMBL/GenBank/DDBJ databases">
        <authorList>
            <person name="Seilhamer J.J."/>
        </authorList>
    </citation>
    <scope>NUCLEOTIDE SEQUENCE [LARGE SCALE GENOMIC DNA]</scope>
    <source>
        <strain evidence="3 4">KCTC 42603</strain>
    </source>
</reference>
<dbReference type="STRING" id="1656094.BFC18_18435"/>
<evidence type="ECO:0000256" key="1">
    <source>
        <dbReference type="SAM" id="SignalP"/>
    </source>
</evidence>
<dbReference type="Pfam" id="PF06439">
    <property type="entry name" value="3keto-disac_hyd"/>
    <property type="match status" value="1"/>
</dbReference>
<dbReference type="InterPro" id="IPR013320">
    <property type="entry name" value="ConA-like_dom_sf"/>
</dbReference>
<feature type="domain" description="3-keto-alpha-glucoside-1,2-lyase/3-keto-2-hydroxy-glucal hydratase" evidence="2">
    <location>
        <begin position="37"/>
        <end position="237"/>
    </location>
</feature>
<dbReference type="Gene3D" id="2.60.120.560">
    <property type="entry name" value="Exo-inulinase, domain 1"/>
    <property type="match status" value="1"/>
</dbReference>
<feature type="signal peptide" evidence="1">
    <location>
        <begin position="1"/>
        <end position="24"/>
    </location>
</feature>
<evidence type="ECO:0000259" key="2">
    <source>
        <dbReference type="Pfam" id="PF06439"/>
    </source>
</evidence>
<dbReference type="GO" id="GO:0016787">
    <property type="term" value="F:hydrolase activity"/>
    <property type="evidence" value="ECO:0007669"/>
    <property type="project" value="InterPro"/>
</dbReference>
<keyword evidence="4" id="KW-1185">Reference proteome</keyword>
<accession>A0A1E7Z7M1</accession>